<dbReference type="InterPro" id="IPR001150">
    <property type="entry name" value="Gly_radical"/>
</dbReference>
<dbReference type="Proteomes" id="UP000886858">
    <property type="component" value="Unassembled WGS sequence"/>
</dbReference>
<evidence type="ECO:0000313" key="6">
    <source>
        <dbReference type="EMBL" id="HJA92140.1"/>
    </source>
</evidence>
<accession>A0A9D2I4E1</accession>
<name>A0A9D2I4E1_9FIRM</name>
<gene>
    <name evidence="6" type="ORF">H9717_03325</name>
</gene>
<dbReference type="GO" id="GO:0005829">
    <property type="term" value="C:cytosol"/>
    <property type="evidence" value="ECO:0007669"/>
    <property type="project" value="TreeGrafter"/>
</dbReference>
<dbReference type="InterPro" id="IPR051215">
    <property type="entry name" value="GRE"/>
</dbReference>
<dbReference type="AlphaFoldDB" id="A0A9D2I4E1"/>
<dbReference type="GO" id="GO:0016829">
    <property type="term" value="F:lyase activity"/>
    <property type="evidence" value="ECO:0007669"/>
    <property type="project" value="UniProtKB-KW"/>
</dbReference>
<protein>
    <submittedName>
        <fullName evidence="6">Uncharacterized protein</fullName>
    </submittedName>
</protein>
<comment type="caution">
    <text evidence="6">The sequence shown here is derived from an EMBL/GenBank/DDBJ whole genome shotgun (WGS) entry which is preliminary data.</text>
</comment>
<dbReference type="InterPro" id="IPR004184">
    <property type="entry name" value="PFL_dom"/>
</dbReference>
<evidence type="ECO:0000259" key="4">
    <source>
        <dbReference type="PROSITE" id="PS51149"/>
    </source>
</evidence>
<dbReference type="Pfam" id="PF02901">
    <property type="entry name" value="PFL-like"/>
    <property type="match status" value="1"/>
</dbReference>
<feature type="domain" description="PFL" evidence="5">
    <location>
        <begin position="1"/>
        <end position="579"/>
    </location>
</feature>
<dbReference type="Gene3D" id="3.20.70.20">
    <property type="match status" value="1"/>
</dbReference>
<dbReference type="PANTHER" id="PTHR43641">
    <property type="entry name" value="FORMATE ACETYLTRANSFERASE 3-RELATED"/>
    <property type="match status" value="1"/>
</dbReference>
<feature type="domain" description="Glycine radical" evidence="4">
    <location>
        <begin position="586"/>
        <end position="708"/>
    </location>
</feature>
<reference evidence="6" key="1">
    <citation type="journal article" date="2021" name="PeerJ">
        <title>Extensive microbial diversity within the chicken gut microbiome revealed by metagenomics and culture.</title>
        <authorList>
            <person name="Gilroy R."/>
            <person name="Ravi A."/>
            <person name="Getino M."/>
            <person name="Pursley I."/>
            <person name="Horton D.L."/>
            <person name="Alikhan N.F."/>
            <person name="Baker D."/>
            <person name="Gharbi K."/>
            <person name="Hall N."/>
            <person name="Watson M."/>
            <person name="Adriaenssens E.M."/>
            <person name="Foster-Nyarko E."/>
            <person name="Jarju S."/>
            <person name="Secka A."/>
            <person name="Antonio M."/>
            <person name="Oren A."/>
            <person name="Chaudhuri R.R."/>
            <person name="La Ragione R."/>
            <person name="Hildebrand F."/>
            <person name="Pallen M.J."/>
        </authorList>
    </citation>
    <scope>NUCLEOTIDE SEQUENCE</scope>
    <source>
        <strain evidence="6">CHK179-7159</strain>
    </source>
</reference>
<evidence type="ECO:0000256" key="3">
    <source>
        <dbReference type="PROSITE-ProRule" id="PRU00493"/>
    </source>
</evidence>
<dbReference type="SUPFAM" id="SSF51998">
    <property type="entry name" value="PFL-like glycyl radical enzymes"/>
    <property type="match status" value="1"/>
</dbReference>
<feature type="modified residue" description="Glycine radical" evidence="3">
    <location>
        <position position="683"/>
    </location>
</feature>
<evidence type="ECO:0000256" key="2">
    <source>
        <dbReference type="ARBA" id="ARBA00023239"/>
    </source>
</evidence>
<keyword evidence="2" id="KW-0456">Lyase</keyword>
<sequence length="709" mass="81348">MNERIERLVKKAVAGEMWVEPVKTEYDRTDLFLSPVKMASKRICEYIVNQPLMILEESCFTGLMRFDGSVEGDIFNRSGHRNFQTAMQKFYNKPVENLLTFEWQHSVGNFEKIITNGLDGIKNDIERSKALHKEDDEALEFLETQTDFCNAVLIRAQKGSQSALKKANETNTPEYRENLLKLSEGLNKVPLHPAGSFYEAVLSLYFCYPFIPDSIGLIDRYLYPYYKKDVESGVLSREKAKEYLQELFLMLQARIPISSDRFYRGGESHFCVGGYLENGEDGFNELSRLIVDSLMELPTWIPQISLRWTKKTPTDVLRYMLDCERKDCNKRIAFVNDEPRLKGLMDHTGLSYKEAVSYTMIGCNELALPGGMVFGFDPLNLVRSVENTFYKRYEDVLKTDNFEQFFSIYREELFKDLWRAEKISKGFQDIRSRDCNLVSNIFLEGCIENAKSCTQGGLTRYIAVGILIGLPNVIDSLSVTKQFVYDEKIISMSELICALKNNWNGYEDLRRLILKKGNFFGNDDACSNEIARKLISSIGEWNNDKNYLGKKWLFGNLVGYNEHHKFFGSATKATPDGRADGDMINFGIGQSEGKDRNGITALLNSIAKCDPDAILTGPSVTNVLIDEKLIRKEEYFNKLVPLFEAYFHNGGTHFQLTYVSKQDLIEARKDPEKYKSLRVRVSGFSDYFVFLNDGLQDEMIQRTGHDHLN</sequence>
<reference evidence="6" key="2">
    <citation type="submission" date="2021-04" db="EMBL/GenBank/DDBJ databases">
        <authorList>
            <person name="Gilroy R."/>
        </authorList>
    </citation>
    <scope>NUCLEOTIDE SEQUENCE</scope>
    <source>
        <strain evidence="6">CHK179-7159</strain>
    </source>
</reference>
<evidence type="ECO:0000256" key="1">
    <source>
        <dbReference type="ARBA" id="ARBA00022818"/>
    </source>
</evidence>
<keyword evidence="1 3" id="KW-0556">Organic radical</keyword>
<evidence type="ECO:0000313" key="7">
    <source>
        <dbReference type="Proteomes" id="UP000886858"/>
    </source>
</evidence>
<dbReference type="PANTHER" id="PTHR43641:SF2">
    <property type="entry name" value="DEHYDRATASE YBIW-RELATED"/>
    <property type="match status" value="1"/>
</dbReference>
<evidence type="ECO:0000259" key="5">
    <source>
        <dbReference type="PROSITE" id="PS51554"/>
    </source>
</evidence>
<dbReference type="PROSITE" id="PS51554">
    <property type="entry name" value="PFL"/>
    <property type="match status" value="1"/>
</dbReference>
<proteinExistence type="predicted"/>
<dbReference type="EMBL" id="DWYY01000038">
    <property type="protein sequence ID" value="HJA92140.1"/>
    <property type="molecule type" value="Genomic_DNA"/>
</dbReference>
<dbReference type="Pfam" id="PF01228">
    <property type="entry name" value="Gly_radical"/>
    <property type="match status" value="1"/>
</dbReference>
<organism evidence="6 7">
    <name type="scientific">Candidatus Eisenbergiella merdipullorum</name>
    <dbReference type="NCBI Taxonomy" id="2838553"/>
    <lineage>
        <taxon>Bacteria</taxon>
        <taxon>Bacillati</taxon>
        <taxon>Bacillota</taxon>
        <taxon>Clostridia</taxon>
        <taxon>Lachnospirales</taxon>
        <taxon>Lachnospiraceae</taxon>
        <taxon>Eisenbergiella</taxon>
    </lineage>
</organism>
<dbReference type="PROSITE" id="PS51149">
    <property type="entry name" value="GLY_RADICAL_2"/>
    <property type="match status" value="1"/>
</dbReference>